<dbReference type="EC" id="3.2.1.20" evidence="3"/>
<evidence type="ECO:0000256" key="2">
    <source>
        <dbReference type="ARBA" id="ARBA00008061"/>
    </source>
</evidence>
<dbReference type="PANTHER" id="PTHR10357:SF179">
    <property type="entry name" value="NEUTRAL AND BASIC AMINO ACID TRANSPORT PROTEIN RBAT"/>
    <property type="match status" value="1"/>
</dbReference>
<evidence type="ECO:0000313" key="9">
    <source>
        <dbReference type="Proteomes" id="UP000325440"/>
    </source>
</evidence>
<dbReference type="GO" id="GO:0004558">
    <property type="term" value="F:alpha-1,4-glucosidase activity"/>
    <property type="evidence" value="ECO:0007669"/>
    <property type="project" value="UniProtKB-EC"/>
</dbReference>
<dbReference type="SUPFAM" id="SSF51445">
    <property type="entry name" value="(Trans)glycosidases"/>
    <property type="match status" value="1"/>
</dbReference>
<dbReference type="InterPro" id="IPR006047">
    <property type="entry name" value="GH13_cat_dom"/>
</dbReference>
<dbReference type="Proteomes" id="UP000325440">
    <property type="component" value="Unassembled WGS sequence"/>
</dbReference>
<evidence type="ECO:0000256" key="6">
    <source>
        <dbReference type="SAM" id="SignalP"/>
    </source>
</evidence>
<comment type="catalytic activity">
    <reaction evidence="1">
        <text>Hydrolysis of terminal, non-reducing (1-&gt;4)-linked alpha-D-glucose residues with release of alpha-D-glucose.</text>
        <dbReference type="EC" id="3.2.1.20"/>
    </reaction>
</comment>
<proteinExistence type="inferred from homology"/>
<feature type="domain" description="Glycosyl hydrolase family 13 catalytic" evidence="7">
    <location>
        <begin position="42"/>
        <end position="440"/>
    </location>
</feature>
<dbReference type="PANTHER" id="PTHR10357">
    <property type="entry name" value="ALPHA-AMYLASE FAMILY MEMBER"/>
    <property type="match status" value="1"/>
</dbReference>
<dbReference type="Gene3D" id="2.60.40.1180">
    <property type="entry name" value="Golgi alpha-mannosidase II"/>
    <property type="match status" value="1"/>
</dbReference>
<accession>A0A5E4MF21</accession>
<dbReference type="SMART" id="SM00642">
    <property type="entry name" value="Aamy"/>
    <property type="match status" value="1"/>
</dbReference>
<dbReference type="InterPro" id="IPR045857">
    <property type="entry name" value="O16G_dom_2"/>
</dbReference>
<evidence type="ECO:0000256" key="4">
    <source>
        <dbReference type="ARBA" id="ARBA00023180"/>
    </source>
</evidence>
<dbReference type="AlphaFoldDB" id="A0A5E4MF21"/>
<comment type="similarity">
    <text evidence="2">Belongs to the glycosyl hydrolase 13 family.</text>
</comment>
<dbReference type="OrthoDB" id="1740265at2759"/>
<evidence type="ECO:0000256" key="1">
    <source>
        <dbReference type="ARBA" id="ARBA00001657"/>
    </source>
</evidence>
<dbReference type="Gene3D" id="3.90.400.10">
    <property type="entry name" value="Oligo-1,6-glucosidase, Domain 2"/>
    <property type="match status" value="1"/>
</dbReference>
<feature type="signal peptide" evidence="6">
    <location>
        <begin position="1"/>
        <end position="19"/>
    </location>
</feature>
<evidence type="ECO:0000256" key="3">
    <source>
        <dbReference type="ARBA" id="ARBA00012741"/>
    </source>
</evidence>
<protein>
    <recommendedName>
        <fullName evidence="3">alpha-glucosidase</fullName>
        <ecNumber evidence="3">3.2.1.20</ecNumber>
    </recommendedName>
</protein>
<gene>
    <name evidence="8" type="ORF">CINCED_3A009888</name>
</gene>
<keyword evidence="9" id="KW-1185">Reference proteome</keyword>
<dbReference type="CDD" id="cd11328">
    <property type="entry name" value="AmyAc_maltase"/>
    <property type="match status" value="1"/>
</dbReference>
<keyword evidence="4" id="KW-0325">Glycoprotein</keyword>
<name>A0A5E4MF21_9HEMI</name>
<dbReference type="EMBL" id="CABPRJ010000504">
    <property type="protein sequence ID" value="VVC30063.1"/>
    <property type="molecule type" value="Genomic_DNA"/>
</dbReference>
<sequence>MLKIIVFGSLFVAHCFVSSEIIFDGFDDKFKPEWWQSDIIYQVYVRSFKDSNGDGIGDINGIAEKVDYFKSINVGAVWLSPIYKSPQDDFGYDISSYKEIDPLFGTMKDFERLRGLLHSNDIKLILDFVPNHTSDEHPWFQNSVKKIEPYTNYYVWKNPINGTDGKPRPPNNWLGVFNKGSAWKWNEERQQYYYHAFQRKQPDLNYRNPMVVEEIKNTISYWLGRGVDGFRFDAVNYIYEREDLLDEDRSYIPGIYESDYDYLNHTSTLDQPETYEMVKIWRKLLDTETDDYTAAGVKSKFFMVECYSPLNKVMGYYGNETTPGAHFPFNFLFVRDLSQQSDAYAVNDMIKSWIKNMPKNMWPNWVIGNHDQPRMASRISPMLVDGLHMMQLLLPGTPITYYGDELGIQNTYVRWDQTVDPAGRNVGPLRYTKFSRDPVRSPFPWDDSKNAGFTNGSKTWLPVNPDYWQENLAALSKTKSHLKTYRQLTRLRKMPSFIKGNLHTYVLSKWVFGFSRSFYDHPTFFVIINFGSEIENVDIKSVRKTLPDIMKVKVSSTNSGYVTGNLLRISNILLRPKASLVLSTSRLNEDSYK</sequence>
<feature type="chain" id="PRO_5023006527" description="alpha-glucosidase" evidence="6">
    <location>
        <begin position="20"/>
        <end position="593"/>
    </location>
</feature>
<dbReference type="GO" id="GO:0005975">
    <property type="term" value="P:carbohydrate metabolic process"/>
    <property type="evidence" value="ECO:0007669"/>
    <property type="project" value="InterPro"/>
</dbReference>
<reference evidence="8 9" key="1">
    <citation type="submission" date="2019-08" db="EMBL/GenBank/DDBJ databases">
        <authorList>
            <person name="Alioto T."/>
            <person name="Alioto T."/>
            <person name="Gomez Garrido J."/>
        </authorList>
    </citation>
    <scope>NUCLEOTIDE SEQUENCE [LARGE SCALE GENOMIC DNA]</scope>
</reference>
<keyword evidence="5" id="KW-0326">Glycosidase</keyword>
<dbReference type="InterPro" id="IPR017853">
    <property type="entry name" value="GH"/>
</dbReference>
<keyword evidence="6" id="KW-0732">Signal</keyword>
<organism evidence="8 9">
    <name type="scientific">Cinara cedri</name>
    <dbReference type="NCBI Taxonomy" id="506608"/>
    <lineage>
        <taxon>Eukaryota</taxon>
        <taxon>Metazoa</taxon>
        <taxon>Ecdysozoa</taxon>
        <taxon>Arthropoda</taxon>
        <taxon>Hexapoda</taxon>
        <taxon>Insecta</taxon>
        <taxon>Pterygota</taxon>
        <taxon>Neoptera</taxon>
        <taxon>Paraneoptera</taxon>
        <taxon>Hemiptera</taxon>
        <taxon>Sternorrhyncha</taxon>
        <taxon>Aphidomorpha</taxon>
        <taxon>Aphidoidea</taxon>
        <taxon>Aphididae</taxon>
        <taxon>Lachninae</taxon>
        <taxon>Cinara</taxon>
    </lineage>
</organism>
<dbReference type="Pfam" id="PF00128">
    <property type="entry name" value="Alpha-amylase"/>
    <property type="match status" value="1"/>
</dbReference>
<dbReference type="FunFam" id="3.90.400.10:FF:000001">
    <property type="entry name" value="Maltase A3, isoform A"/>
    <property type="match status" value="1"/>
</dbReference>
<keyword evidence="8" id="KW-0378">Hydrolase</keyword>
<evidence type="ECO:0000256" key="5">
    <source>
        <dbReference type="ARBA" id="ARBA00023295"/>
    </source>
</evidence>
<dbReference type="Gene3D" id="3.20.20.80">
    <property type="entry name" value="Glycosidases"/>
    <property type="match status" value="1"/>
</dbReference>
<dbReference type="InterPro" id="IPR013780">
    <property type="entry name" value="Glyco_hydro_b"/>
</dbReference>
<evidence type="ECO:0000259" key="7">
    <source>
        <dbReference type="SMART" id="SM00642"/>
    </source>
</evidence>
<evidence type="ECO:0000313" key="8">
    <source>
        <dbReference type="EMBL" id="VVC30063.1"/>
    </source>
</evidence>